<reference evidence="1 2" key="1">
    <citation type="submission" date="2016-10" db="EMBL/GenBank/DDBJ databases">
        <authorList>
            <person name="de Groot N.N."/>
        </authorList>
    </citation>
    <scope>NUCLEOTIDE SEQUENCE [LARGE SCALE GENOMIC DNA]</scope>
    <source>
        <strain evidence="1 2">DSM 1801</strain>
    </source>
</reference>
<dbReference type="EMBL" id="FOHN01000001">
    <property type="protein sequence ID" value="SES61977.1"/>
    <property type="molecule type" value="Genomic_DNA"/>
</dbReference>
<sequence length="92" mass="10950">MIKGCNNIDLERYGIEPKYYLFYQVWKELTERKTLDSYQYHIMNSLEILNELNTVIGLKLNGIHNSEHNVMDCKSEAQEIIVVVKHYFLYSC</sequence>
<proteinExistence type="predicted"/>
<dbReference type="RefSeq" id="WP_092474654.1">
    <property type="nucleotide sequence ID" value="NZ_FOHN01000001.1"/>
</dbReference>
<keyword evidence="2" id="KW-1185">Reference proteome</keyword>
<protein>
    <submittedName>
        <fullName evidence="1">Uncharacterized protein</fullName>
    </submittedName>
</protein>
<evidence type="ECO:0000313" key="2">
    <source>
        <dbReference type="Proteomes" id="UP000199800"/>
    </source>
</evidence>
<gene>
    <name evidence="1" type="ORF">SAMN04487772_10114</name>
</gene>
<dbReference type="AlphaFoldDB" id="A0A1H9Y166"/>
<name>A0A1H9Y166_9FIRM</name>
<organism evidence="1 2">
    <name type="scientific">[Clostridium] polysaccharolyticum</name>
    <dbReference type="NCBI Taxonomy" id="29364"/>
    <lineage>
        <taxon>Bacteria</taxon>
        <taxon>Bacillati</taxon>
        <taxon>Bacillota</taxon>
        <taxon>Clostridia</taxon>
        <taxon>Lachnospirales</taxon>
        <taxon>Lachnospiraceae</taxon>
    </lineage>
</organism>
<dbReference type="Proteomes" id="UP000199800">
    <property type="component" value="Unassembled WGS sequence"/>
</dbReference>
<accession>A0A1H9Y166</accession>
<evidence type="ECO:0000313" key="1">
    <source>
        <dbReference type="EMBL" id="SES61977.1"/>
    </source>
</evidence>
<dbReference type="OrthoDB" id="417763at2"/>